<evidence type="ECO:0000256" key="9">
    <source>
        <dbReference type="RuleBase" id="RU004135"/>
    </source>
</evidence>
<dbReference type="SUPFAM" id="SSF53244">
    <property type="entry name" value="MurD-like peptide ligases, peptide-binding domain"/>
    <property type="match status" value="1"/>
</dbReference>
<comment type="PTM">
    <text evidence="8">Carboxylation is probably crucial for Mg(2+) binding and, consequently, for the gamma-phosphate positioning of ATP.</text>
</comment>
<evidence type="ECO:0000256" key="1">
    <source>
        <dbReference type="ARBA" id="ARBA00004752"/>
    </source>
</evidence>
<dbReference type="NCBIfam" id="TIGR01085">
    <property type="entry name" value="murE"/>
    <property type="match status" value="1"/>
</dbReference>
<evidence type="ECO:0000256" key="2">
    <source>
        <dbReference type="ARBA" id="ARBA00005898"/>
    </source>
</evidence>
<protein>
    <recommendedName>
        <fullName evidence="8">UDP-N-acetylmuramoyl-L-alanyl-D-glutamate--L-lysine ligase</fullName>
        <ecNumber evidence="8">6.3.2.7</ecNumber>
    </recommendedName>
    <alternativeName>
        <fullName evidence="8">L-lysine-adding enzyme</fullName>
    </alternativeName>
    <alternativeName>
        <fullName evidence="8">UDP-MurNAc-L-Ala-D-Glu:L-Lys ligase</fullName>
    </alternativeName>
    <alternativeName>
        <fullName evidence="8">UDP-MurNAc-tripeptide synthetase</fullName>
    </alternativeName>
    <alternativeName>
        <fullName evidence="8">UDP-N-acetylmuramyl-tripeptide synthetase</fullName>
    </alternativeName>
</protein>
<dbReference type="InterPro" id="IPR013221">
    <property type="entry name" value="Mur_ligase_cen"/>
</dbReference>
<gene>
    <name evidence="8" type="primary">murE</name>
    <name evidence="13" type="ORF">CPZ25_015015</name>
</gene>
<feature type="binding site" evidence="8">
    <location>
        <begin position="160"/>
        <end position="161"/>
    </location>
    <ligand>
        <name>UDP-N-acetyl-alpha-D-muramoyl-L-alanyl-D-glutamate</name>
        <dbReference type="ChEBI" id="CHEBI:83900"/>
    </ligand>
</feature>
<dbReference type="GO" id="GO:0051301">
    <property type="term" value="P:cell division"/>
    <property type="evidence" value="ECO:0007669"/>
    <property type="project" value="UniProtKB-KW"/>
</dbReference>
<dbReference type="InterPro" id="IPR004101">
    <property type="entry name" value="Mur_ligase_C"/>
</dbReference>
<feature type="binding site" evidence="8">
    <location>
        <position position="187"/>
    </location>
    <ligand>
        <name>UDP-N-acetyl-alpha-D-muramoyl-L-alanyl-D-glutamate</name>
        <dbReference type="ChEBI" id="CHEBI:83900"/>
    </ligand>
</feature>
<dbReference type="InterPro" id="IPR000713">
    <property type="entry name" value="Mur_ligase_N"/>
</dbReference>
<evidence type="ECO:0000259" key="12">
    <source>
        <dbReference type="Pfam" id="PF08245"/>
    </source>
</evidence>
<dbReference type="InterPro" id="IPR036615">
    <property type="entry name" value="Mur_ligase_C_dom_sf"/>
</dbReference>
<dbReference type="Gene3D" id="3.90.190.20">
    <property type="entry name" value="Mur ligase, C-terminal domain"/>
    <property type="match status" value="1"/>
</dbReference>
<dbReference type="PANTHER" id="PTHR23135:SF4">
    <property type="entry name" value="UDP-N-ACETYLMURAMOYL-L-ALANYL-D-GLUTAMATE--2,6-DIAMINOPIMELATE LIGASE MURE HOMOLOG, CHLOROPLASTIC"/>
    <property type="match status" value="1"/>
</dbReference>
<dbReference type="Gene3D" id="3.40.1390.10">
    <property type="entry name" value="MurE/MurF, N-terminal domain"/>
    <property type="match status" value="1"/>
</dbReference>
<evidence type="ECO:0000259" key="10">
    <source>
        <dbReference type="Pfam" id="PF01225"/>
    </source>
</evidence>
<comment type="catalytic activity">
    <reaction evidence="8">
        <text>UDP-N-acetyl-alpha-D-muramoyl-L-alanyl-D-glutamate + L-lysine + ATP = UDP-N-acetyl-alpha-D-muramoyl-L-alanyl-gamma-D-glutamyl-L-lysine + ADP + phosphate + H(+)</text>
        <dbReference type="Rhea" id="RHEA:17969"/>
        <dbReference type="ChEBI" id="CHEBI:15378"/>
        <dbReference type="ChEBI" id="CHEBI:30616"/>
        <dbReference type="ChEBI" id="CHEBI:32551"/>
        <dbReference type="ChEBI" id="CHEBI:43474"/>
        <dbReference type="ChEBI" id="CHEBI:83900"/>
        <dbReference type="ChEBI" id="CHEBI:83903"/>
        <dbReference type="ChEBI" id="CHEBI:456216"/>
        <dbReference type="EC" id="6.3.2.7"/>
    </reaction>
</comment>
<dbReference type="EMBL" id="CP029487">
    <property type="protein sequence ID" value="QCT72584.1"/>
    <property type="molecule type" value="Genomic_DNA"/>
</dbReference>
<evidence type="ECO:0000256" key="7">
    <source>
        <dbReference type="ARBA" id="ARBA00023316"/>
    </source>
</evidence>
<feature type="short sequence motif" description="L-lysine recognition motif" evidence="8">
    <location>
        <begin position="413"/>
        <end position="416"/>
    </location>
</feature>
<evidence type="ECO:0000313" key="13">
    <source>
        <dbReference type="EMBL" id="QCT72584.1"/>
    </source>
</evidence>
<dbReference type="UniPathway" id="UPA00219"/>
<evidence type="ECO:0000259" key="11">
    <source>
        <dbReference type="Pfam" id="PF02875"/>
    </source>
</evidence>
<sequence length="498" mass="55974">MIEVPMKLSRILENPEIVEVRNNNPEIDIEHIAYNSQKVIPNSMFVAIKGLKTDGHQYIGDAIRRGAILVIYEHDLDEYQDGIMYVKVKNARHMLGTMSSRFYGHPSESLSITGVTGTNGKTTVTYMLKNIFQKAGRKCGLIGTINNQIGDEIIDNAGRTTPDSLEVQEIISEMVEAGCENLVMEVSSHALDLDRVNGVAFDYGIFTNLTQDHLDYHKTFENYFEAKAKLFTYTSKANIINCDDEWGKKLYSRCAEKKGVAVYSYGLSPECDFYAKDMKYSIEGTRYTLVTKDGEEEIYLSMPGEVMVYNSMAAIINALLEGIAIEVIKEALASMSGVEGRMERLELDTDFDIIIDYAHSPDSLERLLKSVRTMYDGKIYLVFGCNGDRDKEKRPVMGRIAGEFADHIIVTSDNPASEDPQSIIDTVAAAVAEKTDAYETVLRRWDAIYYAATLPKAGDVLVLAGKGHEKQETMKDENLYYNEWETAEEAVRRLKEGR</sequence>
<evidence type="ECO:0000256" key="5">
    <source>
        <dbReference type="ARBA" id="ARBA00022984"/>
    </source>
</evidence>
<dbReference type="Pfam" id="PF08245">
    <property type="entry name" value="Mur_ligase_M"/>
    <property type="match status" value="1"/>
</dbReference>
<feature type="domain" description="Mur ligase N-terminal catalytic" evidence="10">
    <location>
        <begin position="29"/>
        <end position="103"/>
    </location>
</feature>
<dbReference type="GO" id="GO:0009252">
    <property type="term" value="P:peptidoglycan biosynthetic process"/>
    <property type="evidence" value="ECO:0007669"/>
    <property type="project" value="UniProtKB-UniRule"/>
</dbReference>
<keyword evidence="8" id="KW-0460">Magnesium</keyword>
<keyword evidence="8" id="KW-0963">Cytoplasm</keyword>
<dbReference type="KEGG" id="emt:CPZ25_015015"/>
<keyword evidence="3 8" id="KW-0132">Cell division</keyword>
<dbReference type="NCBIfam" id="NF001124">
    <property type="entry name" value="PRK00139.1-2"/>
    <property type="match status" value="1"/>
</dbReference>
<name>A0A4P9CAJ1_EUBML</name>
<feature type="binding site" evidence="8">
    <location>
        <begin position="117"/>
        <end position="123"/>
    </location>
    <ligand>
        <name>ATP</name>
        <dbReference type="ChEBI" id="CHEBI:30616"/>
    </ligand>
</feature>
<comment type="function">
    <text evidence="8">Catalyzes the addition of L-lysine to the nucleotide precursor UDP-N-acetylmuramoyl-L-alanyl-D-glutamate (UMAG) in the biosynthesis of bacterial cell-wall peptidoglycan.</text>
</comment>
<feature type="domain" description="Mur ligase central" evidence="12">
    <location>
        <begin position="115"/>
        <end position="316"/>
    </location>
</feature>
<comment type="pathway">
    <text evidence="1 8 9">Cell wall biogenesis; peptidoglycan biosynthesis.</text>
</comment>
<dbReference type="InterPro" id="IPR035911">
    <property type="entry name" value="MurE/MurF_N"/>
</dbReference>
<dbReference type="AlphaFoldDB" id="A0A4P9CAJ1"/>
<dbReference type="SUPFAM" id="SSF63418">
    <property type="entry name" value="MurE/MurF N-terminal domain"/>
    <property type="match status" value="1"/>
</dbReference>
<dbReference type="GO" id="GO:0047482">
    <property type="term" value="F:UDP-N-acetylmuramoyl-L-alanyl-D-glutamate-L-lysine ligase activity"/>
    <property type="evidence" value="ECO:0007669"/>
    <property type="project" value="UniProtKB-UniRule"/>
</dbReference>
<evidence type="ECO:0000256" key="8">
    <source>
        <dbReference type="HAMAP-Rule" id="MF_00208"/>
    </source>
</evidence>
<dbReference type="InterPro" id="IPR036565">
    <property type="entry name" value="Mur-like_cat_sf"/>
</dbReference>
<dbReference type="SUPFAM" id="SSF53623">
    <property type="entry name" value="MurD-like peptide ligases, catalytic domain"/>
    <property type="match status" value="1"/>
</dbReference>
<dbReference type="InterPro" id="IPR005761">
    <property type="entry name" value="UDP-N-AcMur-Glu-dNH2Pim_ligase"/>
</dbReference>
<dbReference type="PANTHER" id="PTHR23135">
    <property type="entry name" value="MUR LIGASE FAMILY MEMBER"/>
    <property type="match status" value="1"/>
</dbReference>
<keyword evidence="5 8" id="KW-0573">Peptidoglycan synthesis</keyword>
<keyword evidence="14" id="KW-1185">Reference proteome</keyword>
<dbReference type="GO" id="GO:0005524">
    <property type="term" value="F:ATP binding"/>
    <property type="evidence" value="ECO:0007669"/>
    <property type="project" value="UniProtKB-UniRule"/>
</dbReference>
<comment type="cofactor">
    <cofactor evidence="8">
        <name>Mg(2+)</name>
        <dbReference type="ChEBI" id="CHEBI:18420"/>
    </cofactor>
</comment>
<proteinExistence type="inferred from homology"/>
<dbReference type="Pfam" id="PF01225">
    <property type="entry name" value="Mur_ligase"/>
    <property type="match status" value="1"/>
</dbReference>
<dbReference type="Proteomes" id="UP000218387">
    <property type="component" value="Chromosome"/>
</dbReference>
<dbReference type="EC" id="6.3.2.7" evidence="8"/>
<comment type="subcellular location">
    <subcellularLocation>
        <location evidence="8 9">Cytoplasm</location>
    </subcellularLocation>
</comment>
<dbReference type="GO" id="GO:0000287">
    <property type="term" value="F:magnesium ion binding"/>
    <property type="evidence" value="ECO:0007669"/>
    <property type="project" value="UniProtKB-UniRule"/>
</dbReference>
<accession>A0A4P9CAJ1</accession>
<feature type="binding site" evidence="8">
    <location>
        <position position="36"/>
    </location>
    <ligand>
        <name>UDP-N-acetyl-alpha-D-muramoyl-L-alanyl-D-glutamate</name>
        <dbReference type="ChEBI" id="CHEBI:83900"/>
    </ligand>
</feature>
<dbReference type="Pfam" id="PF02875">
    <property type="entry name" value="Mur_ligase_C"/>
    <property type="match status" value="1"/>
</dbReference>
<reference evidence="13 14" key="1">
    <citation type="submission" date="2018-05" db="EMBL/GenBank/DDBJ databases">
        <title>Genome comparison of Eubacterium sp.</title>
        <authorList>
            <person name="Feng Y."/>
            <person name="Sanchez-Andrea I."/>
            <person name="Stams A.J.M."/>
            <person name="De Vos W.M."/>
        </authorList>
    </citation>
    <scope>NUCLEOTIDE SEQUENCE [LARGE SCALE GENOMIC DNA]</scope>
    <source>
        <strain evidence="13 14">YI</strain>
    </source>
</reference>
<keyword evidence="4 8" id="KW-0133">Cell shape</keyword>
<comment type="similarity">
    <text evidence="2 8">Belongs to the MurCDEF family. MurE subfamily.</text>
</comment>
<keyword evidence="8 13" id="KW-0436">Ligase</keyword>
<feature type="modified residue" description="N6-carboxylysine" evidence="8">
    <location>
        <position position="227"/>
    </location>
</feature>
<evidence type="ECO:0000256" key="4">
    <source>
        <dbReference type="ARBA" id="ARBA00022960"/>
    </source>
</evidence>
<feature type="binding site" evidence="8">
    <location>
        <position position="195"/>
    </location>
    <ligand>
        <name>UDP-N-acetyl-alpha-D-muramoyl-L-alanyl-D-glutamate</name>
        <dbReference type="ChEBI" id="CHEBI:83900"/>
    </ligand>
</feature>
<evidence type="ECO:0000256" key="3">
    <source>
        <dbReference type="ARBA" id="ARBA00022618"/>
    </source>
</evidence>
<dbReference type="GO" id="GO:0008360">
    <property type="term" value="P:regulation of cell shape"/>
    <property type="evidence" value="ECO:0007669"/>
    <property type="project" value="UniProtKB-KW"/>
</dbReference>
<dbReference type="NCBIfam" id="NF001126">
    <property type="entry name" value="PRK00139.1-4"/>
    <property type="match status" value="1"/>
</dbReference>
<organism evidence="13 14">
    <name type="scientific">Eubacterium maltosivorans</name>
    <dbReference type="NCBI Taxonomy" id="2041044"/>
    <lineage>
        <taxon>Bacteria</taxon>
        <taxon>Bacillati</taxon>
        <taxon>Bacillota</taxon>
        <taxon>Clostridia</taxon>
        <taxon>Eubacteriales</taxon>
        <taxon>Eubacteriaceae</taxon>
        <taxon>Eubacterium</taxon>
    </lineage>
</organism>
<dbReference type="GO" id="GO:0005737">
    <property type="term" value="C:cytoplasm"/>
    <property type="evidence" value="ECO:0007669"/>
    <property type="project" value="UniProtKB-SubCell"/>
</dbReference>
<dbReference type="GO" id="GO:0071555">
    <property type="term" value="P:cell wall organization"/>
    <property type="evidence" value="ECO:0007669"/>
    <property type="project" value="UniProtKB-KW"/>
</dbReference>
<feature type="domain" description="Mur ligase C-terminal" evidence="11">
    <location>
        <begin position="340"/>
        <end position="467"/>
    </location>
</feature>
<keyword evidence="6 8" id="KW-0131">Cell cycle</keyword>
<comment type="caution">
    <text evidence="8">Lacks conserved residue(s) required for the propagation of feature annotation.</text>
</comment>
<dbReference type="Gene3D" id="3.40.1190.10">
    <property type="entry name" value="Mur-like, catalytic domain"/>
    <property type="match status" value="1"/>
</dbReference>
<keyword evidence="8" id="KW-0067">ATP-binding</keyword>
<dbReference type="HAMAP" id="MF_00208">
    <property type="entry name" value="MurE"/>
    <property type="match status" value="1"/>
</dbReference>
<keyword evidence="7 8" id="KW-0961">Cell wall biogenesis/degradation</keyword>
<evidence type="ECO:0000256" key="6">
    <source>
        <dbReference type="ARBA" id="ARBA00023306"/>
    </source>
</evidence>
<evidence type="ECO:0000313" key="14">
    <source>
        <dbReference type="Proteomes" id="UP000218387"/>
    </source>
</evidence>
<keyword evidence="8" id="KW-0547">Nucleotide-binding</keyword>